<dbReference type="GO" id="GO:0008168">
    <property type="term" value="F:methyltransferase activity"/>
    <property type="evidence" value="ECO:0007669"/>
    <property type="project" value="UniProtKB-KW"/>
</dbReference>
<organism evidence="5 6">
    <name type="scientific">Kaistia soli DSM 19436</name>
    <dbReference type="NCBI Taxonomy" id="1122133"/>
    <lineage>
        <taxon>Bacteria</taxon>
        <taxon>Pseudomonadati</taxon>
        <taxon>Pseudomonadota</taxon>
        <taxon>Alphaproteobacteria</taxon>
        <taxon>Hyphomicrobiales</taxon>
        <taxon>Kaistiaceae</taxon>
        <taxon>Kaistia</taxon>
    </lineage>
</organism>
<keyword evidence="5" id="KW-0687">Ribonucleoprotein</keyword>
<dbReference type="GO" id="GO:0006412">
    <property type="term" value="P:translation"/>
    <property type="evidence" value="ECO:0007669"/>
    <property type="project" value="InterPro"/>
</dbReference>
<keyword evidence="5" id="KW-0689">Ribosomal protein</keyword>
<dbReference type="SUPFAM" id="SSF53335">
    <property type="entry name" value="S-adenosyl-L-methionine-dependent methyltransferases"/>
    <property type="match status" value="1"/>
</dbReference>
<dbReference type="Gene3D" id="3.40.50.150">
    <property type="entry name" value="Vaccinia Virus protein VP39"/>
    <property type="match status" value="1"/>
</dbReference>
<accession>A0A1M4ZKM4</accession>
<protein>
    <submittedName>
        <fullName evidence="5">Ribosomal protein RSM22 (Predicted rRNA methylase)</fullName>
    </submittedName>
</protein>
<keyword evidence="6" id="KW-1185">Reference proteome</keyword>
<reference evidence="5 6" key="1">
    <citation type="submission" date="2016-11" db="EMBL/GenBank/DDBJ databases">
        <authorList>
            <person name="Jaros S."/>
            <person name="Januszkiewicz K."/>
            <person name="Wedrychowicz H."/>
        </authorList>
    </citation>
    <scope>NUCLEOTIDE SEQUENCE [LARGE SCALE GENOMIC DNA]</scope>
    <source>
        <strain evidence="5 6">DSM 19436</strain>
    </source>
</reference>
<keyword evidence="5" id="KW-0489">Methyltransferase</keyword>
<keyword evidence="4" id="KW-0411">Iron-sulfur</keyword>
<dbReference type="Pfam" id="PF09243">
    <property type="entry name" value="Rsm22"/>
    <property type="match status" value="1"/>
</dbReference>
<proteinExistence type="predicted"/>
<evidence type="ECO:0000256" key="2">
    <source>
        <dbReference type="ARBA" id="ARBA00022946"/>
    </source>
</evidence>
<gene>
    <name evidence="5" type="ORF">SAMN02745157_1847</name>
</gene>
<dbReference type="GO" id="GO:0051536">
    <property type="term" value="F:iron-sulfur cluster binding"/>
    <property type="evidence" value="ECO:0007669"/>
    <property type="project" value="UniProtKB-KW"/>
</dbReference>
<keyword evidence="1" id="KW-0479">Metal-binding</keyword>
<dbReference type="GO" id="GO:0032259">
    <property type="term" value="P:methylation"/>
    <property type="evidence" value="ECO:0007669"/>
    <property type="project" value="UniProtKB-KW"/>
</dbReference>
<sequence>MELPPALRSAVEAALAGVSTDELAASASALSARYRAELRDGRFHVDADAAARAYLAARLPATYAATRAAMGAADERLPYFKPASQLDIGAGPGTAVFAAADCWPSLARATLIEGSAAMRHQGERLASGAPLARNWQAADFAAGLPSLAQHDLVTITYVLDELEPSLRTKLVAAAWTATTGLLLIVEPGTPAGWQRILDARSALIEAGANIVAPCPHEAPCPLSAPDWCHFAARVARSRVHLRTKNASVPFEDEKFIYLAASRIPAETRPARILAPPRAGSGRVQLKLCRPDGTRADRLVTRREGDVFREARRADWGDVFTAVEVGGG</sequence>
<dbReference type="RefSeq" id="WP_073052347.1">
    <property type="nucleotide sequence ID" value="NZ_FQUP01000001.1"/>
</dbReference>
<name>A0A1M4ZKM4_9HYPH</name>
<dbReference type="InterPro" id="IPR029063">
    <property type="entry name" value="SAM-dependent_MTases_sf"/>
</dbReference>
<dbReference type="PANTHER" id="PTHR13184">
    <property type="entry name" value="37S RIBOSOMAL PROTEIN S22"/>
    <property type="match status" value="1"/>
</dbReference>
<evidence type="ECO:0000256" key="4">
    <source>
        <dbReference type="ARBA" id="ARBA00023014"/>
    </source>
</evidence>
<evidence type="ECO:0000256" key="1">
    <source>
        <dbReference type="ARBA" id="ARBA00022723"/>
    </source>
</evidence>
<dbReference type="AlphaFoldDB" id="A0A1M4ZKM4"/>
<evidence type="ECO:0000313" key="5">
    <source>
        <dbReference type="EMBL" id="SHF18599.1"/>
    </source>
</evidence>
<dbReference type="STRING" id="1122133.SAMN02745157_1847"/>
<dbReference type="InterPro" id="IPR052571">
    <property type="entry name" value="Mt_RNA_Methyltransferase"/>
</dbReference>
<keyword evidence="3" id="KW-0408">Iron</keyword>
<keyword evidence="2" id="KW-0809">Transit peptide</keyword>
<dbReference type="GO" id="GO:0003735">
    <property type="term" value="F:structural constituent of ribosome"/>
    <property type="evidence" value="ECO:0007669"/>
    <property type="project" value="TreeGrafter"/>
</dbReference>
<dbReference type="GO" id="GO:0046872">
    <property type="term" value="F:metal ion binding"/>
    <property type="evidence" value="ECO:0007669"/>
    <property type="project" value="UniProtKB-KW"/>
</dbReference>
<dbReference type="InterPro" id="IPR015324">
    <property type="entry name" value="Ribosomal_Rsm22-like"/>
</dbReference>
<dbReference type="GO" id="GO:0015935">
    <property type="term" value="C:small ribosomal subunit"/>
    <property type="evidence" value="ECO:0007669"/>
    <property type="project" value="TreeGrafter"/>
</dbReference>
<keyword evidence="5" id="KW-0808">Transferase</keyword>
<dbReference type="PANTHER" id="PTHR13184:SF5">
    <property type="entry name" value="METHYLTRANSFERASE-LIKE PROTEIN 17, MITOCHONDRIAL"/>
    <property type="match status" value="1"/>
</dbReference>
<evidence type="ECO:0000256" key="3">
    <source>
        <dbReference type="ARBA" id="ARBA00023004"/>
    </source>
</evidence>
<dbReference type="OrthoDB" id="9799639at2"/>
<evidence type="ECO:0000313" key="6">
    <source>
        <dbReference type="Proteomes" id="UP000184485"/>
    </source>
</evidence>
<dbReference type="EMBL" id="FQUP01000001">
    <property type="protein sequence ID" value="SHF18599.1"/>
    <property type="molecule type" value="Genomic_DNA"/>
</dbReference>
<dbReference type="Proteomes" id="UP000184485">
    <property type="component" value="Unassembled WGS sequence"/>
</dbReference>